<evidence type="ECO:0008006" key="4">
    <source>
        <dbReference type="Google" id="ProtNLM"/>
    </source>
</evidence>
<feature type="compositionally biased region" description="Polar residues" evidence="1">
    <location>
        <begin position="18"/>
        <end position="28"/>
    </location>
</feature>
<dbReference type="HOGENOM" id="CLU_399100_0_0_1"/>
<dbReference type="Proteomes" id="UP000031575">
    <property type="component" value="Unassembled WGS sequence"/>
</dbReference>
<reference evidence="2 3" key="1">
    <citation type="journal article" date="2014" name="BMC Genomics">
        <title>Comparative genomics of the major fungal agents of human and animal Sporotrichosis: Sporothrix schenckii and Sporothrix brasiliensis.</title>
        <authorList>
            <person name="Teixeira M.M."/>
            <person name="de Almeida L.G."/>
            <person name="Kubitschek-Barreira P."/>
            <person name="Alves F.L."/>
            <person name="Kioshima E.S."/>
            <person name="Abadio A.K."/>
            <person name="Fernandes L."/>
            <person name="Derengowski L.S."/>
            <person name="Ferreira K.S."/>
            <person name="Souza R.C."/>
            <person name="Ruiz J.C."/>
            <person name="de Andrade N.C."/>
            <person name="Paes H.C."/>
            <person name="Nicola A.M."/>
            <person name="Albuquerque P."/>
            <person name="Gerber A.L."/>
            <person name="Martins V.P."/>
            <person name="Peconick L.D."/>
            <person name="Neto A.V."/>
            <person name="Chaucanez C.B."/>
            <person name="Silva P.A."/>
            <person name="Cunha O.L."/>
            <person name="de Oliveira F.F."/>
            <person name="dos Santos T.C."/>
            <person name="Barros A.L."/>
            <person name="Soares M.A."/>
            <person name="de Oliveira L.M."/>
            <person name="Marini M.M."/>
            <person name="Villalobos-Duno H."/>
            <person name="Cunha M.M."/>
            <person name="de Hoog S."/>
            <person name="da Silveira J.F."/>
            <person name="Henrissat B."/>
            <person name="Nino-Vega G.A."/>
            <person name="Cisalpino P.S."/>
            <person name="Mora-Montes H.M."/>
            <person name="Almeida S.R."/>
            <person name="Stajich J.E."/>
            <person name="Lopes-Bezerra L.M."/>
            <person name="Vasconcelos A.T."/>
            <person name="Felipe M.S."/>
        </authorList>
    </citation>
    <scope>NUCLEOTIDE SEQUENCE [LARGE SCALE GENOMIC DNA]</scope>
    <source>
        <strain evidence="2 3">5110</strain>
    </source>
</reference>
<feature type="region of interest" description="Disordered" evidence="1">
    <location>
        <begin position="1"/>
        <end position="28"/>
    </location>
</feature>
<organism evidence="2 3">
    <name type="scientific">Sporothrix brasiliensis 5110</name>
    <dbReference type="NCBI Taxonomy" id="1398154"/>
    <lineage>
        <taxon>Eukaryota</taxon>
        <taxon>Fungi</taxon>
        <taxon>Dikarya</taxon>
        <taxon>Ascomycota</taxon>
        <taxon>Pezizomycotina</taxon>
        <taxon>Sordariomycetes</taxon>
        <taxon>Sordariomycetidae</taxon>
        <taxon>Ophiostomatales</taxon>
        <taxon>Ophiostomataceae</taxon>
        <taxon>Sporothrix</taxon>
    </lineage>
</organism>
<dbReference type="RefSeq" id="XP_040620865.1">
    <property type="nucleotide sequence ID" value="XM_040760763.1"/>
</dbReference>
<dbReference type="GeneID" id="63675684"/>
<protein>
    <recommendedName>
        <fullName evidence="4">Amidoligase enzyme</fullName>
    </recommendedName>
</protein>
<dbReference type="OrthoDB" id="412402at2759"/>
<dbReference type="InterPro" id="IPR022025">
    <property type="entry name" value="Amidoligase_2"/>
</dbReference>
<dbReference type="Pfam" id="PF12224">
    <property type="entry name" value="Amidoligase_2"/>
    <property type="match status" value="1"/>
</dbReference>
<comment type="caution">
    <text evidence="2">The sequence shown here is derived from an EMBL/GenBank/DDBJ whole genome shotgun (WGS) entry which is preliminary data.</text>
</comment>
<keyword evidence="3" id="KW-1185">Reference proteome</keyword>
<accession>A0A0C2J1G0</accession>
<dbReference type="AlphaFoldDB" id="A0A0C2J1G0"/>
<dbReference type="PANTHER" id="PTHR36847">
    <property type="entry name" value="AMIDOLIGASE ENZYME"/>
    <property type="match status" value="1"/>
</dbReference>
<evidence type="ECO:0000256" key="1">
    <source>
        <dbReference type="SAM" id="MobiDB-lite"/>
    </source>
</evidence>
<dbReference type="EMBL" id="AWTV01000006">
    <property type="protein sequence ID" value="KIH92855.1"/>
    <property type="molecule type" value="Genomic_DNA"/>
</dbReference>
<dbReference type="VEuPathDB" id="FungiDB:SPBR_02460"/>
<sequence>MGGIFTLDLGDEPGTPPSVRSSVVSMTSDQDPVVSVAAPVDMQRADDFAKGRVARPITISNSMGVMRNRSAAVSASAILGTVPSATQPDLDVARLFEQRDGSDSDETIDCGHGYPRGDRVAPSRQELAEEAAKWQYDKPVVSPEDHLHEVDGPDVTVGIEWEFFIDPQSSPYGDMDKVPDTGYPAPAVTRPGTIENLPQVYHVAKALNDANIRAATRCEVQYALVNPTYAALRFPDVDHLKIKNDRFSEYFIVGVDASVRDDGLKMEKEKWKSVEIASAVVTAKRLGEVEKAFEIILETFHVKTNESYGLHVHVGNGTQGFSNVWMRSTAALVWAAAPLFDGFHPVFRGPCDGHIRSIRYFSEAATDGQTLRVDVGDEDPGDLPITHTFDVAKGATIAYHIPNVRPGRPDVAYEFGPQARDPLSRPQKMGVREAAPIQAYLERDGLCPRCPADPHMGWHGVVRFLHSPTARNTLSLLRNSATMGGRMNFNFDNLRRQSNDACTRPRTIEFRQHAGTTDIFAITHWARVCAAIVSVARPIKKAVDASDKSIAGPSVAEDADYGLANNAKVAVLAHKAVKGTLQQTTYDVYNFMVDIGAIVSFHYYLRGFPVYNTLGSGSGQASGLLIAIRDKHRIPADRLRGKLGVHQVKGAIKRRARRAGRAVKEFATAAATGVKNKSALTFKTMNSCFK</sequence>
<gene>
    <name evidence="2" type="ORF">SPBR_02460</name>
</gene>
<evidence type="ECO:0000313" key="2">
    <source>
        <dbReference type="EMBL" id="KIH92855.1"/>
    </source>
</evidence>
<evidence type="ECO:0000313" key="3">
    <source>
        <dbReference type="Proteomes" id="UP000031575"/>
    </source>
</evidence>
<proteinExistence type="predicted"/>
<dbReference type="PANTHER" id="PTHR36847:SF1">
    <property type="entry name" value="AMIDOLIGASE ENZYME"/>
    <property type="match status" value="1"/>
</dbReference>
<name>A0A0C2J1G0_9PEZI</name>